<reference evidence="1" key="1">
    <citation type="submission" date="2023-01" db="EMBL/GenBank/DDBJ databases">
        <title>Xenophilus mangrovi sp. nov., isolated from soil of Mangrove nature reserve.</title>
        <authorList>
            <person name="Xu S."/>
            <person name="Liu Z."/>
            <person name="Xu Y."/>
        </authorList>
    </citation>
    <scope>NUCLEOTIDE SEQUENCE</scope>
    <source>
        <strain evidence="1">YW8</strain>
    </source>
</reference>
<protein>
    <submittedName>
        <fullName evidence="1">Uncharacterized protein</fullName>
    </submittedName>
</protein>
<dbReference type="AlphaFoldDB" id="A0AAE3N5I3"/>
<sequence length="108" mass="11692">MADSSANREGFELNDKLVFDLQLALYLDLVAVLERTGVVSYRQMAARVLNISLNAREDGDNRLADVLEGIASGFSRQEGGVSVELLKVAGDLRDDEALGDIPSRPEGL</sequence>
<gene>
    <name evidence="1" type="ORF">PGB34_06165</name>
</gene>
<organism evidence="1 2">
    <name type="scientific">Xenophilus arseniciresistens</name>
    <dbReference type="NCBI Taxonomy" id="1283306"/>
    <lineage>
        <taxon>Bacteria</taxon>
        <taxon>Pseudomonadati</taxon>
        <taxon>Pseudomonadota</taxon>
        <taxon>Betaproteobacteria</taxon>
        <taxon>Burkholderiales</taxon>
        <taxon>Comamonadaceae</taxon>
        <taxon>Xenophilus</taxon>
    </lineage>
</organism>
<proteinExistence type="predicted"/>
<keyword evidence="2" id="KW-1185">Reference proteome</keyword>
<dbReference type="Proteomes" id="UP001212602">
    <property type="component" value="Unassembled WGS sequence"/>
</dbReference>
<accession>A0AAE3N5I3</accession>
<evidence type="ECO:0000313" key="1">
    <source>
        <dbReference type="EMBL" id="MDA7415945.1"/>
    </source>
</evidence>
<name>A0AAE3N5I3_9BURK</name>
<dbReference type="EMBL" id="JAQIPB010000002">
    <property type="protein sequence ID" value="MDA7415945.1"/>
    <property type="molecule type" value="Genomic_DNA"/>
</dbReference>
<evidence type="ECO:0000313" key="2">
    <source>
        <dbReference type="Proteomes" id="UP001212602"/>
    </source>
</evidence>
<dbReference type="RefSeq" id="WP_271427187.1">
    <property type="nucleotide sequence ID" value="NZ_JAQIPB010000002.1"/>
</dbReference>
<comment type="caution">
    <text evidence="1">The sequence shown here is derived from an EMBL/GenBank/DDBJ whole genome shotgun (WGS) entry which is preliminary data.</text>
</comment>